<dbReference type="InterPro" id="IPR012902">
    <property type="entry name" value="N_methyl_site"/>
</dbReference>
<name>A0A1J5R9N1_9ZZZZ</name>
<dbReference type="EMBL" id="MLJW01000356">
    <property type="protein sequence ID" value="OIQ88820.1"/>
    <property type="molecule type" value="Genomic_DNA"/>
</dbReference>
<organism evidence="3">
    <name type="scientific">mine drainage metagenome</name>
    <dbReference type="NCBI Taxonomy" id="410659"/>
    <lineage>
        <taxon>unclassified sequences</taxon>
        <taxon>metagenomes</taxon>
        <taxon>ecological metagenomes</taxon>
    </lineage>
</organism>
<evidence type="ECO:0000256" key="2">
    <source>
        <dbReference type="SAM" id="Phobius"/>
    </source>
</evidence>
<dbReference type="InterPro" id="IPR045584">
    <property type="entry name" value="Pilin-like"/>
</dbReference>
<gene>
    <name evidence="3" type="ORF">GALL_292930</name>
</gene>
<evidence type="ECO:0000313" key="3">
    <source>
        <dbReference type="EMBL" id="OIQ88820.1"/>
    </source>
</evidence>
<keyword evidence="2" id="KW-0472">Membrane</keyword>
<evidence type="ECO:0000256" key="1">
    <source>
        <dbReference type="SAM" id="MobiDB-lite"/>
    </source>
</evidence>
<feature type="compositionally biased region" description="Polar residues" evidence="1">
    <location>
        <begin position="1"/>
        <end position="14"/>
    </location>
</feature>
<dbReference type="Gene3D" id="3.55.40.10">
    <property type="entry name" value="minor pseudopilin epsh domain"/>
    <property type="match status" value="1"/>
</dbReference>
<feature type="transmembrane region" description="Helical" evidence="2">
    <location>
        <begin position="27"/>
        <end position="50"/>
    </location>
</feature>
<keyword evidence="2" id="KW-1133">Transmembrane helix</keyword>
<comment type="caution">
    <text evidence="3">The sequence shown here is derived from an EMBL/GenBank/DDBJ whole genome shotgun (WGS) entry which is preliminary data.</text>
</comment>
<sequence>MPTSAAGSKASSQPCVAPASPQGVRGFTLIELLVTLFVMALLTGVAALALPHGRDDAMRREAQRLAALFDAARTLAADGSEPVVWAPGVAGYDFLRPSPRGWTALGSAPLTARGWAWSDAVPPPPDYVPLPRREATVTADGVRISVEGGSAAGDVQPGWLVFGTEPVSPPIRVTLRDDDHEITIASDGIAPFALSSQR</sequence>
<proteinExistence type="predicted"/>
<dbReference type="Pfam" id="PF07963">
    <property type="entry name" value="N_methyl"/>
    <property type="match status" value="1"/>
</dbReference>
<accession>A0A1J5R9N1</accession>
<protein>
    <recommendedName>
        <fullName evidence="4">General secretion pathway protein H</fullName>
    </recommendedName>
</protein>
<evidence type="ECO:0008006" key="4">
    <source>
        <dbReference type="Google" id="ProtNLM"/>
    </source>
</evidence>
<keyword evidence="2" id="KW-0812">Transmembrane</keyword>
<dbReference type="NCBIfam" id="TIGR02532">
    <property type="entry name" value="IV_pilin_GFxxxE"/>
    <property type="match status" value="1"/>
</dbReference>
<feature type="region of interest" description="Disordered" evidence="1">
    <location>
        <begin position="1"/>
        <end position="20"/>
    </location>
</feature>
<reference evidence="3" key="1">
    <citation type="submission" date="2016-10" db="EMBL/GenBank/DDBJ databases">
        <title>Sequence of Gallionella enrichment culture.</title>
        <authorList>
            <person name="Poehlein A."/>
            <person name="Muehling M."/>
            <person name="Daniel R."/>
        </authorList>
    </citation>
    <scope>NUCLEOTIDE SEQUENCE</scope>
</reference>
<dbReference type="SUPFAM" id="SSF54523">
    <property type="entry name" value="Pili subunits"/>
    <property type="match status" value="1"/>
</dbReference>
<dbReference type="AlphaFoldDB" id="A0A1J5R9N1"/>
<dbReference type="PROSITE" id="PS00409">
    <property type="entry name" value="PROKAR_NTER_METHYL"/>
    <property type="match status" value="1"/>
</dbReference>